<dbReference type="InterPro" id="IPR050710">
    <property type="entry name" value="Band7/mec-2_domain"/>
</dbReference>
<evidence type="ECO:0000256" key="5">
    <source>
        <dbReference type="ARBA" id="ARBA00023136"/>
    </source>
</evidence>
<dbReference type="GO" id="GO:0016020">
    <property type="term" value="C:membrane"/>
    <property type="evidence" value="ECO:0007669"/>
    <property type="project" value="UniProtKB-SubCell"/>
</dbReference>
<dbReference type="EMBL" id="MFGX01000024">
    <property type="protein sequence ID" value="OGF56875.1"/>
    <property type="molecule type" value="Genomic_DNA"/>
</dbReference>
<evidence type="ECO:0000256" key="1">
    <source>
        <dbReference type="ARBA" id="ARBA00004370"/>
    </source>
</evidence>
<comment type="subcellular location">
    <subcellularLocation>
        <location evidence="1 6">Membrane</location>
    </subcellularLocation>
</comment>
<proteinExistence type="inferred from homology"/>
<dbReference type="SUPFAM" id="SSF117892">
    <property type="entry name" value="Band 7/SPFH domain"/>
    <property type="match status" value="1"/>
</dbReference>
<evidence type="ECO:0000259" key="7">
    <source>
        <dbReference type="SMART" id="SM00244"/>
    </source>
</evidence>
<comment type="subunit">
    <text evidence="6">HflC and HflK may interact to form a multimeric complex.</text>
</comment>
<feature type="domain" description="Band 7" evidence="7">
    <location>
        <begin position="23"/>
        <end position="203"/>
    </location>
</feature>
<dbReference type="Pfam" id="PF01145">
    <property type="entry name" value="Band_7"/>
    <property type="match status" value="1"/>
</dbReference>
<sequence length="316" mass="35142">MGRLGSGAGWLIVVLIVAIWFLSGIYTVAPSEVALVKRFGKFTQAEGPGFHYRLPWPIESVVVVDSQSVRTEEIGFQSKAGVPSTQFPTKEEEALTLTGDFNIISVETVVQYDVTNSEIFAFQVEDYRRVIREAAQAVIREKVATRGVDEALTDKREEIASEIQRELQGLLNNYGTGMRIINVRLQEVTPPTQEVAAAFDDVNSAVQDKERLIFEAQGYSNEQLPRADGQAQQILNVAEGYKQSRILRSEGDVARFLSILDRYRLGKTVTEARLYIETMEEILPNLNKIILSKESGGVLNLLDLERLLGSSTGGEK</sequence>
<dbReference type="STRING" id="1817864.A2Z21_08750"/>
<keyword evidence="3 6" id="KW-0812">Transmembrane</keyword>
<dbReference type="CDD" id="cd03404">
    <property type="entry name" value="SPFH_HflK"/>
    <property type="match status" value="1"/>
</dbReference>
<accession>A0A1F5V0G0</accession>
<evidence type="ECO:0000313" key="9">
    <source>
        <dbReference type="Proteomes" id="UP000179157"/>
    </source>
</evidence>
<dbReference type="Proteomes" id="UP000179157">
    <property type="component" value="Unassembled WGS sequence"/>
</dbReference>
<dbReference type="PANTHER" id="PTHR43327:SF2">
    <property type="entry name" value="MODULATOR OF FTSH PROTEASE HFLK"/>
    <property type="match status" value="1"/>
</dbReference>
<dbReference type="AlphaFoldDB" id="A0A1F5V0G0"/>
<protein>
    <recommendedName>
        <fullName evidence="6">Protein HflK</fullName>
    </recommendedName>
</protein>
<dbReference type="PANTHER" id="PTHR43327">
    <property type="entry name" value="STOMATIN-LIKE PROTEIN 2, MITOCHONDRIAL"/>
    <property type="match status" value="1"/>
</dbReference>
<keyword evidence="5 6" id="KW-0472">Membrane</keyword>
<name>A0A1F5V0G0_FRAXR</name>
<dbReference type="InterPro" id="IPR001107">
    <property type="entry name" value="Band_7"/>
</dbReference>
<keyword evidence="4 6" id="KW-1133">Transmembrane helix</keyword>
<organism evidence="8 9">
    <name type="scientific">Fraserbacteria sp. (strain RBG_16_55_9)</name>
    <dbReference type="NCBI Taxonomy" id="1817864"/>
    <lineage>
        <taxon>Bacteria</taxon>
        <taxon>Candidatus Fraseribacteriota</taxon>
    </lineage>
</organism>
<comment type="function">
    <text evidence="6">HflC and HflK could encode or regulate a protease.</text>
</comment>
<gene>
    <name evidence="8" type="ORF">A2Z21_08750</name>
</gene>
<dbReference type="Gene3D" id="3.30.479.30">
    <property type="entry name" value="Band 7 domain"/>
    <property type="match status" value="1"/>
</dbReference>
<dbReference type="SMART" id="SM00244">
    <property type="entry name" value="PHB"/>
    <property type="match status" value="1"/>
</dbReference>
<comment type="caution">
    <text evidence="8">The sequence shown here is derived from an EMBL/GenBank/DDBJ whole genome shotgun (WGS) entry which is preliminary data.</text>
</comment>
<evidence type="ECO:0000256" key="2">
    <source>
        <dbReference type="ARBA" id="ARBA00006971"/>
    </source>
</evidence>
<evidence type="ECO:0000256" key="3">
    <source>
        <dbReference type="ARBA" id="ARBA00022692"/>
    </source>
</evidence>
<evidence type="ECO:0000256" key="4">
    <source>
        <dbReference type="ARBA" id="ARBA00022989"/>
    </source>
</evidence>
<dbReference type="InterPro" id="IPR010201">
    <property type="entry name" value="HflK"/>
</dbReference>
<reference evidence="8 9" key="1">
    <citation type="journal article" date="2016" name="Nat. Commun.">
        <title>Thousands of microbial genomes shed light on interconnected biogeochemical processes in an aquifer system.</title>
        <authorList>
            <person name="Anantharaman K."/>
            <person name="Brown C.T."/>
            <person name="Hug L.A."/>
            <person name="Sharon I."/>
            <person name="Castelle C.J."/>
            <person name="Probst A.J."/>
            <person name="Thomas B.C."/>
            <person name="Singh A."/>
            <person name="Wilkins M.J."/>
            <person name="Karaoz U."/>
            <person name="Brodie E.L."/>
            <person name="Williams K.H."/>
            <person name="Hubbard S.S."/>
            <person name="Banfield J.F."/>
        </authorList>
    </citation>
    <scope>NUCLEOTIDE SEQUENCE [LARGE SCALE GENOMIC DNA]</scope>
    <source>
        <strain evidence="9">RBG_16_55_9</strain>
    </source>
</reference>
<evidence type="ECO:0000256" key="6">
    <source>
        <dbReference type="RuleBase" id="RU364113"/>
    </source>
</evidence>
<comment type="similarity">
    <text evidence="2 6">Belongs to the band 7/mec-2 family. HflK subfamily.</text>
</comment>
<evidence type="ECO:0000313" key="8">
    <source>
        <dbReference type="EMBL" id="OGF56875.1"/>
    </source>
</evidence>
<dbReference type="InterPro" id="IPR036013">
    <property type="entry name" value="Band_7/SPFH_dom_sf"/>
</dbReference>
<dbReference type="NCBIfam" id="TIGR01933">
    <property type="entry name" value="hflK"/>
    <property type="match status" value="1"/>
</dbReference>
<feature type="transmembrane region" description="Helical" evidence="6">
    <location>
        <begin position="7"/>
        <end position="29"/>
    </location>
</feature>